<dbReference type="Proteomes" id="UP001143910">
    <property type="component" value="Unassembled WGS sequence"/>
</dbReference>
<reference evidence="1" key="1">
    <citation type="submission" date="2022-08" db="EMBL/GenBank/DDBJ databases">
        <title>Genome Sequence of Lecanicillium fungicola.</title>
        <authorList>
            <person name="Buettner E."/>
        </authorList>
    </citation>
    <scope>NUCLEOTIDE SEQUENCE</scope>
    <source>
        <strain evidence="1">Babe33</strain>
    </source>
</reference>
<organism evidence="1 2">
    <name type="scientific">Zarea fungicola</name>
    <dbReference type="NCBI Taxonomy" id="93591"/>
    <lineage>
        <taxon>Eukaryota</taxon>
        <taxon>Fungi</taxon>
        <taxon>Dikarya</taxon>
        <taxon>Ascomycota</taxon>
        <taxon>Pezizomycotina</taxon>
        <taxon>Sordariomycetes</taxon>
        <taxon>Hypocreomycetidae</taxon>
        <taxon>Hypocreales</taxon>
        <taxon>Cordycipitaceae</taxon>
        <taxon>Zarea</taxon>
    </lineage>
</organism>
<dbReference type="EMBL" id="JANJQO010000545">
    <property type="protein sequence ID" value="KAJ2976750.1"/>
    <property type="molecule type" value="Genomic_DNA"/>
</dbReference>
<keyword evidence="2" id="KW-1185">Reference proteome</keyword>
<evidence type="ECO:0000313" key="1">
    <source>
        <dbReference type="EMBL" id="KAJ2976750.1"/>
    </source>
</evidence>
<proteinExistence type="predicted"/>
<protein>
    <submittedName>
        <fullName evidence="1">Uncharacterized protein</fullName>
    </submittedName>
</protein>
<gene>
    <name evidence="1" type="ORF">NQ176_g4763</name>
</gene>
<name>A0ACC1NCR0_9HYPO</name>
<evidence type="ECO:0000313" key="2">
    <source>
        <dbReference type="Proteomes" id="UP001143910"/>
    </source>
</evidence>
<comment type="caution">
    <text evidence="1">The sequence shown here is derived from an EMBL/GenBank/DDBJ whole genome shotgun (WGS) entry which is preliminary data.</text>
</comment>
<accession>A0ACC1NCR0</accession>
<sequence length="185" mass="20141">MAQVSSDDQLQPYDAPLSFPEPSFLWSRWMCLRGINNKKLTEADVPVKDLTGKWILITGGNNGIGEQAVYFFARCGANMVLASRVSPNEKHPAAVVEQCRRLANAAGHEKSVIEWWAIDMLNVATLGACKDACAKNTQCQTFEAGSVDGSGNNCWLFDTSINALGIGGATTGWKWAFFDKDCDVS</sequence>